<gene>
    <name evidence="6" type="primary">mdxE</name>
    <name evidence="6" type="ORF">AMURIS_03905</name>
</gene>
<evidence type="ECO:0000313" key="7">
    <source>
        <dbReference type="Proteomes" id="UP000236311"/>
    </source>
</evidence>
<keyword evidence="3 5" id="KW-0732">Signal</keyword>
<proteinExistence type="inferred from homology"/>
<evidence type="ECO:0000256" key="2">
    <source>
        <dbReference type="ARBA" id="ARBA00022448"/>
    </source>
</evidence>
<dbReference type="PROSITE" id="PS51257">
    <property type="entry name" value="PROKAR_LIPOPROTEIN"/>
    <property type="match status" value="1"/>
</dbReference>
<dbReference type="RefSeq" id="WP_172455202.1">
    <property type="nucleotide sequence ID" value="NZ_JANJZD010000032.1"/>
</dbReference>
<dbReference type="GO" id="GO:1901982">
    <property type="term" value="F:maltose binding"/>
    <property type="evidence" value="ECO:0007669"/>
    <property type="project" value="TreeGrafter"/>
</dbReference>
<dbReference type="SUPFAM" id="SSF53850">
    <property type="entry name" value="Periplasmic binding protein-like II"/>
    <property type="match status" value="1"/>
</dbReference>
<dbReference type="GO" id="GO:0042956">
    <property type="term" value="P:maltodextrin transmembrane transport"/>
    <property type="evidence" value="ECO:0007669"/>
    <property type="project" value="TreeGrafter"/>
</dbReference>
<keyword evidence="2" id="KW-0813">Transport</keyword>
<dbReference type="InterPro" id="IPR006059">
    <property type="entry name" value="SBP"/>
</dbReference>
<evidence type="ECO:0000256" key="4">
    <source>
        <dbReference type="SAM" id="MobiDB-lite"/>
    </source>
</evidence>
<name>A0A2K4ZL52_9FIRM</name>
<evidence type="ECO:0000256" key="5">
    <source>
        <dbReference type="SAM" id="SignalP"/>
    </source>
</evidence>
<evidence type="ECO:0000313" key="6">
    <source>
        <dbReference type="EMBL" id="SOY31170.1"/>
    </source>
</evidence>
<accession>A0A2K4ZL52</accession>
<feature type="region of interest" description="Disordered" evidence="4">
    <location>
        <begin position="23"/>
        <end position="71"/>
    </location>
</feature>
<sequence>MKRKLLSVLLAGAMVFSLAACGNDSGESGSEGSSTSGSDSAESSSAESGSASEESSAETSQESAGESSEEEAITCTLKVWAPSEDQDQEYGAWLQTMCEQFNELHPNWDITFEYGVCTESDARKQVLNDLEAAADVFLFSSTNLEYFCKEQALAELGGKYLDTVNEHYSPTLVSSLTYEDGGVYGVPLTTNTYFMYYDKSVFSEEDIKSMDKMLEKGKVSVQLDNGFYNACFFLGVGGTFFGEDGMSRESGVKFYSDEGVAMTEYLIDLAKNENFVSASPEDAISMMREGTVNAYFCGTWQAAQTQEILGDNFGVAPLPSVNVNGTDYQLRPFNSAKGIGVKSTTQYPQVAIELALYLGGYDSEKYHYENRGYVPCYDEYLATDEIQADEVVMVDNYTVSNIAVPRMSFTEMSWFWTPAESFGKEILSGEVTKDNAAEKLQAFETAANSSGLE</sequence>
<evidence type="ECO:0000256" key="1">
    <source>
        <dbReference type="ARBA" id="ARBA00008520"/>
    </source>
</evidence>
<dbReference type="Proteomes" id="UP000236311">
    <property type="component" value="Unassembled WGS sequence"/>
</dbReference>
<reference evidence="6 7" key="1">
    <citation type="submission" date="2018-01" db="EMBL/GenBank/DDBJ databases">
        <authorList>
            <person name="Gaut B.S."/>
            <person name="Morton B.R."/>
            <person name="Clegg M.T."/>
            <person name="Duvall M.R."/>
        </authorList>
    </citation>
    <scope>NUCLEOTIDE SEQUENCE [LARGE SCALE GENOMIC DNA]</scope>
    <source>
        <strain evidence="6">GP69</strain>
    </source>
</reference>
<comment type="similarity">
    <text evidence="1">Belongs to the bacterial solute-binding protein 1 family.</text>
</comment>
<feature type="signal peptide" evidence="5">
    <location>
        <begin position="1"/>
        <end position="19"/>
    </location>
</feature>
<evidence type="ECO:0000256" key="3">
    <source>
        <dbReference type="ARBA" id="ARBA00022729"/>
    </source>
</evidence>
<dbReference type="Pfam" id="PF13416">
    <property type="entry name" value="SBP_bac_8"/>
    <property type="match status" value="1"/>
</dbReference>
<feature type="chain" id="PRO_5039669291" evidence="5">
    <location>
        <begin position="20"/>
        <end position="453"/>
    </location>
</feature>
<dbReference type="Gene3D" id="3.40.190.10">
    <property type="entry name" value="Periplasmic binding protein-like II"/>
    <property type="match status" value="2"/>
</dbReference>
<dbReference type="EMBL" id="OFSM01000022">
    <property type="protein sequence ID" value="SOY31170.1"/>
    <property type="molecule type" value="Genomic_DNA"/>
</dbReference>
<dbReference type="GO" id="GO:0015768">
    <property type="term" value="P:maltose transport"/>
    <property type="evidence" value="ECO:0007669"/>
    <property type="project" value="TreeGrafter"/>
</dbReference>
<organism evidence="6 7">
    <name type="scientific">Acetatifactor muris</name>
    <dbReference type="NCBI Taxonomy" id="879566"/>
    <lineage>
        <taxon>Bacteria</taxon>
        <taxon>Bacillati</taxon>
        <taxon>Bacillota</taxon>
        <taxon>Clostridia</taxon>
        <taxon>Lachnospirales</taxon>
        <taxon>Lachnospiraceae</taxon>
        <taxon>Acetatifactor</taxon>
    </lineage>
</organism>
<feature type="compositionally biased region" description="Low complexity" evidence="4">
    <location>
        <begin position="25"/>
        <end position="66"/>
    </location>
</feature>
<dbReference type="AlphaFoldDB" id="A0A2K4ZL52"/>
<keyword evidence="7" id="KW-1185">Reference proteome</keyword>
<dbReference type="PANTHER" id="PTHR30061">
    <property type="entry name" value="MALTOSE-BINDING PERIPLASMIC PROTEIN"/>
    <property type="match status" value="1"/>
</dbReference>
<dbReference type="PANTHER" id="PTHR30061:SF50">
    <property type="entry name" value="MALTOSE_MALTODEXTRIN-BINDING PERIPLASMIC PROTEIN"/>
    <property type="match status" value="1"/>
</dbReference>
<dbReference type="GO" id="GO:0055052">
    <property type="term" value="C:ATP-binding cassette (ABC) transporter complex, substrate-binding subunit-containing"/>
    <property type="evidence" value="ECO:0007669"/>
    <property type="project" value="TreeGrafter"/>
</dbReference>
<protein>
    <submittedName>
        <fullName evidence="6">Maltodextrin-binding protein MdxE</fullName>
    </submittedName>
</protein>